<evidence type="ECO:0000313" key="2">
    <source>
        <dbReference type="EMBL" id="KAL0056521.1"/>
    </source>
</evidence>
<dbReference type="Proteomes" id="UP001437256">
    <property type="component" value="Unassembled WGS sequence"/>
</dbReference>
<proteinExistence type="predicted"/>
<feature type="non-terminal residue" evidence="2">
    <location>
        <position position="1"/>
    </location>
</feature>
<feature type="region of interest" description="Disordered" evidence="1">
    <location>
        <begin position="1"/>
        <end position="49"/>
    </location>
</feature>
<reference evidence="2 3" key="1">
    <citation type="submission" date="2024-05" db="EMBL/GenBank/DDBJ databases">
        <title>A draft genome resource for the thread blight pathogen Marasmius tenuissimus strain MS-2.</title>
        <authorList>
            <person name="Yulfo-Soto G.E."/>
            <person name="Baruah I.K."/>
            <person name="Amoako-Attah I."/>
            <person name="Bukari Y."/>
            <person name="Meinhardt L.W."/>
            <person name="Bailey B.A."/>
            <person name="Cohen S.P."/>
        </authorList>
    </citation>
    <scope>NUCLEOTIDE SEQUENCE [LARGE SCALE GENOMIC DNA]</scope>
    <source>
        <strain evidence="2 3">MS-2</strain>
    </source>
</reference>
<protein>
    <submittedName>
        <fullName evidence="2">Uncharacterized protein</fullName>
    </submittedName>
</protein>
<sequence length="89" mass="10056">PHRAKPHPPFISNPHESKLRNTSGSRPVVGGYDQADRHHNAQPTPTLRLDLPLPVRRHSERSRRHSTSRVLVASFGYVLPGENSQRNLL</sequence>
<gene>
    <name evidence="2" type="ORF">AAF712_016874</name>
</gene>
<keyword evidence="3" id="KW-1185">Reference proteome</keyword>
<name>A0ABR2Z6P6_9AGAR</name>
<evidence type="ECO:0000256" key="1">
    <source>
        <dbReference type="SAM" id="MobiDB-lite"/>
    </source>
</evidence>
<comment type="caution">
    <text evidence="2">The sequence shown here is derived from an EMBL/GenBank/DDBJ whole genome shotgun (WGS) entry which is preliminary data.</text>
</comment>
<feature type="non-terminal residue" evidence="2">
    <location>
        <position position="89"/>
    </location>
</feature>
<evidence type="ECO:0000313" key="3">
    <source>
        <dbReference type="Proteomes" id="UP001437256"/>
    </source>
</evidence>
<accession>A0ABR2Z6P6</accession>
<dbReference type="EMBL" id="JBBXMP010001555">
    <property type="protein sequence ID" value="KAL0056521.1"/>
    <property type="molecule type" value="Genomic_DNA"/>
</dbReference>
<organism evidence="2 3">
    <name type="scientific">Marasmius tenuissimus</name>
    <dbReference type="NCBI Taxonomy" id="585030"/>
    <lineage>
        <taxon>Eukaryota</taxon>
        <taxon>Fungi</taxon>
        <taxon>Dikarya</taxon>
        <taxon>Basidiomycota</taxon>
        <taxon>Agaricomycotina</taxon>
        <taxon>Agaricomycetes</taxon>
        <taxon>Agaricomycetidae</taxon>
        <taxon>Agaricales</taxon>
        <taxon>Marasmiineae</taxon>
        <taxon>Marasmiaceae</taxon>
        <taxon>Marasmius</taxon>
    </lineage>
</organism>